<proteinExistence type="predicted"/>
<dbReference type="Proteomes" id="UP000825701">
    <property type="component" value="Chromosome"/>
</dbReference>
<dbReference type="Pfam" id="PF06041">
    <property type="entry name" value="DUF924"/>
    <property type="match status" value="1"/>
</dbReference>
<reference evidence="1" key="1">
    <citation type="submission" date="2021-08" db="EMBL/GenBank/DDBJ databases">
        <authorList>
            <person name="Zhang H."/>
            <person name="Xu M."/>
            <person name="Yu Z."/>
            <person name="Yang L."/>
            <person name="Cai Y."/>
        </authorList>
    </citation>
    <scope>NUCLEOTIDE SEQUENCE</scope>
    <source>
        <strain evidence="1">CHL1</strain>
    </source>
</reference>
<protein>
    <submittedName>
        <fullName evidence="1">DUF924 family protein</fullName>
    </submittedName>
</protein>
<name>A0A9E6UPH8_9HYPH</name>
<dbReference type="Gene3D" id="1.25.40.10">
    <property type="entry name" value="Tetratricopeptide repeat domain"/>
    <property type="match status" value="1"/>
</dbReference>
<sequence length="184" mass="20702">MRHAAPPDALAVTAFWRAAGYDRWFARSDMFDAAIRARMERLHVAAFAGALDHWDETPTGALALVILLDQVPRNLHRGTARAFASDERALAVATAAIARRFDRRVTREMRSFFYLPFEHAEDFGAQEVCLELFRRLGDENGLEYAKLHADIIRRFGRFPHRNGALGRASTAAERRFLAEGGFAG</sequence>
<dbReference type="AlphaFoldDB" id="A0A9E6UPH8"/>
<evidence type="ECO:0000313" key="2">
    <source>
        <dbReference type="Proteomes" id="UP000825701"/>
    </source>
</evidence>
<accession>A0A9E6UPH8</accession>
<dbReference type="RefSeq" id="WP_261404705.1">
    <property type="nucleotide sequence ID" value="NZ_CP081869.1"/>
</dbReference>
<keyword evidence="2" id="KW-1185">Reference proteome</keyword>
<dbReference type="KEGG" id="cmet:K6K41_08270"/>
<dbReference type="EMBL" id="CP081869">
    <property type="protein sequence ID" value="QZO01429.1"/>
    <property type="molecule type" value="Genomic_DNA"/>
</dbReference>
<gene>
    <name evidence="1" type="ORF">K6K41_08270</name>
</gene>
<dbReference type="SUPFAM" id="SSF48452">
    <property type="entry name" value="TPR-like"/>
    <property type="match status" value="1"/>
</dbReference>
<dbReference type="Gene3D" id="1.20.58.320">
    <property type="entry name" value="TPR-like"/>
    <property type="match status" value="1"/>
</dbReference>
<dbReference type="InterPro" id="IPR010323">
    <property type="entry name" value="DUF924"/>
</dbReference>
<dbReference type="InterPro" id="IPR011990">
    <property type="entry name" value="TPR-like_helical_dom_sf"/>
</dbReference>
<organism evidence="1 2">
    <name type="scientific">Chenggangzhangella methanolivorans</name>
    <dbReference type="NCBI Taxonomy" id="1437009"/>
    <lineage>
        <taxon>Bacteria</taxon>
        <taxon>Pseudomonadati</taxon>
        <taxon>Pseudomonadota</taxon>
        <taxon>Alphaproteobacteria</taxon>
        <taxon>Hyphomicrobiales</taxon>
        <taxon>Methylopilaceae</taxon>
        <taxon>Chenggangzhangella</taxon>
    </lineage>
</organism>
<evidence type="ECO:0000313" key="1">
    <source>
        <dbReference type="EMBL" id="QZO01429.1"/>
    </source>
</evidence>